<organism evidence="1 2">
    <name type="scientific">Laodelphax striatellus</name>
    <name type="common">Small brown planthopper</name>
    <name type="synonym">Delphax striatella</name>
    <dbReference type="NCBI Taxonomy" id="195883"/>
    <lineage>
        <taxon>Eukaryota</taxon>
        <taxon>Metazoa</taxon>
        <taxon>Ecdysozoa</taxon>
        <taxon>Arthropoda</taxon>
        <taxon>Hexapoda</taxon>
        <taxon>Insecta</taxon>
        <taxon>Pterygota</taxon>
        <taxon>Neoptera</taxon>
        <taxon>Paraneoptera</taxon>
        <taxon>Hemiptera</taxon>
        <taxon>Auchenorrhyncha</taxon>
        <taxon>Fulgoroidea</taxon>
        <taxon>Delphacidae</taxon>
        <taxon>Criomorphinae</taxon>
        <taxon>Laodelphax</taxon>
    </lineage>
</organism>
<dbReference type="EMBL" id="QKKF02001142">
    <property type="protein sequence ID" value="RZF48689.1"/>
    <property type="molecule type" value="Genomic_DNA"/>
</dbReference>
<proteinExistence type="predicted"/>
<dbReference type="Proteomes" id="UP000291343">
    <property type="component" value="Unassembled WGS sequence"/>
</dbReference>
<reference evidence="1 2" key="1">
    <citation type="journal article" date="2017" name="Gigascience">
        <title>Genome sequence of the small brown planthopper, Laodelphax striatellus.</title>
        <authorList>
            <person name="Zhu J."/>
            <person name="Jiang F."/>
            <person name="Wang X."/>
            <person name="Yang P."/>
            <person name="Bao Y."/>
            <person name="Zhao W."/>
            <person name="Wang W."/>
            <person name="Lu H."/>
            <person name="Wang Q."/>
            <person name="Cui N."/>
            <person name="Li J."/>
            <person name="Chen X."/>
            <person name="Luo L."/>
            <person name="Yu J."/>
            <person name="Kang L."/>
            <person name="Cui F."/>
        </authorList>
    </citation>
    <scope>NUCLEOTIDE SEQUENCE [LARGE SCALE GENOMIC DNA]</scope>
    <source>
        <strain evidence="1">Lst14</strain>
    </source>
</reference>
<evidence type="ECO:0000313" key="1">
    <source>
        <dbReference type="EMBL" id="RZF48689.1"/>
    </source>
</evidence>
<evidence type="ECO:0000313" key="2">
    <source>
        <dbReference type="Proteomes" id="UP000291343"/>
    </source>
</evidence>
<gene>
    <name evidence="1" type="ORF">LSTR_LSTR011176</name>
</gene>
<dbReference type="AlphaFoldDB" id="A0A482XT66"/>
<sequence>MSKVPIVRLIRLEDQGSMRSVASDGGIKKEIEDFLNAPMDIDNSQYEMAVKAELFGE</sequence>
<comment type="caution">
    <text evidence="1">The sequence shown here is derived from an EMBL/GenBank/DDBJ whole genome shotgun (WGS) entry which is preliminary data.</text>
</comment>
<keyword evidence="2" id="KW-1185">Reference proteome</keyword>
<dbReference type="InParanoid" id="A0A482XT66"/>
<accession>A0A482XT66</accession>
<name>A0A482XT66_LAOST</name>
<protein>
    <submittedName>
        <fullName evidence="1">Uncharacterized protein</fullName>
    </submittedName>
</protein>